<feature type="region of interest" description="Disordered" evidence="7">
    <location>
        <begin position="439"/>
        <end position="512"/>
    </location>
</feature>
<proteinExistence type="predicted"/>
<dbReference type="SUPFAM" id="SSF56204">
    <property type="entry name" value="Hect, E3 ligase catalytic domain"/>
    <property type="match status" value="1"/>
</dbReference>
<evidence type="ECO:0000256" key="4">
    <source>
        <dbReference type="ARBA" id="ARBA00022679"/>
    </source>
</evidence>
<name>A0A2A9LZE3_BESBE</name>
<keyword evidence="10" id="KW-1185">Reference proteome</keyword>
<keyword evidence="5 6" id="KW-0833">Ubl conjugation pathway</keyword>
<evidence type="ECO:0000256" key="7">
    <source>
        <dbReference type="SAM" id="MobiDB-lite"/>
    </source>
</evidence>
<dbReference type="GeneID" id="40308071"/>
<feature type="compositionally biased region" description="Basic and acidic residues" evidence="7">
    <location>
        <begin position="980"/>
        <end position="992"/>
    </location>
</feature>
<dbReference type="STRING" id="94643.A0A2A9LZE3"/>
<dbReference type="GO" id="GO:0006511">
    <property type="term" value="P:ubiquitin-dependent protein catabolic process"/>
    <property type="evidence" value="ECO:0007669"/>
    <property type="project" value="TreeGrafter"/>
</dbReference>
<dbReference type="OrthoDB" id="8068875at2759"/>
<organism evidence="9 10">
    <name type="scientific">Besnoitia besnoiti</name>
    <name type="common">Apicomplexan protozoan</name>
    <dbReference type="NCBI Taxonomy" id="94643"/>
    <lineage>
        <taxon>Eukaryota</taxon>
        <taxon>Sar</taxon>
        <taxon>Alveolata</taxon>
        <taxon>Apicomplexa</taxon>
        <taxon>Conoidasida</taxon>
        <taxon>Coccidia</taxon>
        <taxon>Eucoccidiorida</taxon>
        <taxon>Eimeriorina</taxon>
        <taxon>Sarcocystidae</taxon>
        <taxon>Besnoitia</taxon>
    </lineage>
</organism>
<evidence type="ECO:0000256" key="1">
    <source>
        <dbReference type="ARBA" id="ARBA00000885"/>
    </source>
</evidence>
<evidence type="ECO:0000256" key="3">
    <source>
        <dbReference type="ARBA" id="ARBA00012485"/>
    </source>
</evidence>
<feature type="compositionally biased region" description="Acidic residues" evidence="7">
    <location>
        <begin position="993"/>
        <end position="1006"/>
    </location>
</feature>
<dbReference type="Gene3D" id="3.30.2410.10">
    <property type="entry name" value="Hect, E3 ligase catalytic domain"/>
    <property type="match status" value="1"/>
</dbReference>
<evidence type="ECO:0000256" key="6">
    <source>
        <dbReference type="PROSITE-ProRule" id="PRU00104"/>
    </source>
</evidence>
<dbReference type="InterPro" id="IPR000569">
    <property type="entry name" value="HECT_dom"/>
</dbReference>
<dbReference type="PANTHER" id="PTHR45700">
    <property type="entry name" value="UBIQUITIN-PROTEIN LIGASE E3C"/>
    <property type="match status" value="1"/>
</dbReference>
<keyword evidence="4 9" id="KW-0808">Transferase</keyword>
<accession>A0A2A9LZE3</accession>
<sequence length="1697" mass="181218">MFADFRHNSHRTIDLSGSSRPSFVRGRQSGLSTGAGAVSRSSLLEFQRRERQLREQHRKSVDASSKIQKCWKAAFARRRAKAESRRAFDATVAALYRGEAAGSDAQTAEESSAASGQTGGREARRAGPGGCPRCRAEIRRALPVLIRNLAFFFDPEDDGSRKISQACLRGAEEKEASAGACGSDADQGRPETAVVRTREETRAHAPVHGGEEGADLAEGTLFHFRGAPGCADDVSRLGLVCEWLRELGKHHESGGGSCGEGKERWGHDPTALAKNGSLAATEVEPSCLFCLAVSQPSRRENGVSSAPAPLALSTPCAAVALPPADAPAGRPSDPPGPSSWGLQGGAPPCVRVSPRLTALTLLRLVLQCVALRYRATLFESAPASLLPPLRFRGGSDAPARIGSSSGAFAWTQLRPALGWRGSVLSSSLSALARAQAAPAGSERQAAEGERAEPARFTALGSEAPKQPEGDRSPFSRAGELAQGGLRQAEGLSEARGGDAGARGAPALTPAPFLLLPPERSLAERQYLQSEREVNSHEAGLWVQIARDVLLALSAAPLAAGASLAGGASAGDADAARTDASDAAGSEPEAVASRSCAPARACHGEEALADLVKNWRRAGRHGMMALLADALVGALLASGIASAGEEGSARQQFEAVERAERQTARVVETCLRACDPNDVGGEVEFLVHLLGAPCLLPVPSGAGAAEAGPWRRRVGLLSRLVEGRLASVPGTSALQANLVAMQVQGVAAKLRKAEGAEGAKFPARLLVATGARALLASPQAAPPQEAVRLRNGPQRREAETQLRELMTKEVFPRDAAGLNPGARAGGGSESRVDAQDGRQSDLQHAETKAPHGGSPPLALWLVGNALALLYGQLRAAELDQDASAPRGVEKPVAAQRALLCLLCWGGSFVHDALLRQSVLSSEEQHAASLSASGRELRAQLRLLMAAGVLRALFACADQDPSNRFPPLLRLFFPPSLCAESRPAEDTEADRVDGEAADLSESDEDLSDGAEAVMADVDAQGAEAPTSAPSLGMDRLILNALAMNTSLSAHLLPVIRLVLDEECRGDVDEFLRQLGPAPLFDSPLGQVLRAACTLLQYQLELMYDSELVDSARMSSLSGFFPAPDPAASSASSASLFCSSSSAPLLTVPDIQWLSLTLNKVAWKLLQACYAPPPAVSLSALRSPPATASAWARLSPGALAILGGGTAGASRRVPAAGRGSALRPVLTTLVRQLFDRNSRLHFLPETSWILPETMSLLKSKALLHQQERLAQLDAPFLAAAAATEGLERVANSGVKHAEKILGALLTELPHTLTFEDRVLVFYDKINADRLQYRDVAHQLPFDPSLHTIRRDYIVEDGLFALGYADVHDLKGFFRIQFITDEGVPEEGIDGGGLFKEFLVLLSRKVFDPNYGLFKSSSDNSLYPNPSARLVHQNPSMLYTALGKVVGKALYEKILIEPQLNRVFLNLLLGRPNQVDDVQALDPVVHRNLLFLKHYSDNVQNLALTFSVTLGDFGSNEEEDLIPNGRNISVTNDSKLRYIQAVAHYKCTKQIAKQTQAFLHGLAQVIPLKWLQMFSPAELQLLISGSPRGFDVADLREYAQFTGGFEASSPTIRWLWEILEDMTSEERSKFLMFVTSCSRPPLLGFRNLHPSFTVHRVPETHRLPTTSTCVNLLKLPPYESKKVLRERLLEAVEGTQGFGLS</sequence>
<feature type="compositionally biased region" description="Low complexity" evidence="7">
    <location>
        <begin position="776"/>
        <end position="785"/>
    </location>
</feature>
<dbReference type="SMART" id="SM00119">
    <property type="entry name" value="HECTc"/>
    <property type="match status" value="1"/>
</dbReference>
<protein>
    <recommendedName>
        <fullName evidence="3">HECT-type E3 ubiquitin transferase</fullName>
        <ecNumber evidence="3">2.3.2.26</ecNumber>
    </recommendedName>
</protein>
<feature type="compositionally biased region" description="Basic and acidic residues" evidence="7">
    <location>
        <begin position="802"/>
        <end position="811"/>
    </location>
</feature>
<dbReference type="FunFam" id="3.30.2160.10:FF:000002">
    <property type="entry name" value="Putative Ubiquitin-protein ligase E3C"/>
    <property type="match status" value="1"/>
</dbReference>
<dbReference type="EMBL" id="NWUJ01000016">
    <property type="protein sequence ID" value="PFH31145.1"/>
    <property type="molecule type" value="Genomic_DNA"/>
</dbReference>
<evidence type="ECO:0000256" key="2">
    <source>
        <dbReference type="ARBA" id="ARBA00004906"/>
    </source>
</evidence>
<reference evidence="9 10" key="1">
    <citation type="submission" date="2017-09" db="EMBL/GenBank/DDBJ databases">
        <title>Genome sequencing of Besnoitia besnoiti strain Bb-Ger1.</title>
        <authorList>
            <person name="Schares G."/>
            <person name="Venepally P."/>
            <person name="Lorenzi H.A."/>
        </authorList>
    </citation>
    <scope>NUCLEOTIDE SEQUENCE [LARGE SCALE GENOMIC DNA]</scope>
    <source>
        <strain evidence="9 10">Bb-Ger1</strain>
    </source>
</reference>
<feature type="compositionally biased region" description="Basic and acidic residues" evidence="7">
    <location>
        <begin position="444"/>
        <end position="453"/>
    </location>
</feature>
<dbReference type="Pfam" id="PF00632">
    <property type="entry name" value="HECT"/>
    <property type="match status" value="1"/>
</dbReference>
<evidence type="ECO:0000259" key="8">
    <source>
        <dbReference type="PROSITE" id="PS50237"/>
    </source>
</evidence>
<feature type="region of interest" description="Disordered" evidence="7">
    <location>
        <begin position="776"/>
        <end position="795"/>
    </location>
</feature>
<comment type="caution">
    <text evidence="9">The sequence shown here is derived from an EMBL/GenBank/DDBJ whole genome shotgun (WGS) entry which is preliminary data.</text>
</comment>
<feature type="compositionally biased region" description="Basic and acidic residues" evidence="7">
    <location>
        <begin position="829"/>
        <end position="848"/>
    </location>
</feature>
<feature type="region of interest" description="Disordered" evidence="7">
    <location>
        <begin position="322"/>
        <end position="342"/>
    </location>
</feature>
<feature type="region of interest" description="Disordered" evidence="7">
    <location>
        <begin position="100"/>
        <end position="132"/>
    </location>
</feature>
<dbReference type="InterPro" id="IPR035983">
    <property type="entry name" value="Hect_E3_ubiquitin_ligase"/>
</dbReference>
<dbReference type="InterPro" id="IPR044611">
    <property type="entry name" value="E3A/B/C-like"/>
</dbReference>
<dbReference type="EC" id="2.3.2.26" evidence="3"/>
<feature type="domain" description="HECT" evidence="8">
    <location>
        <begin position="1362"/>
        <end position="1697"/>
    </location>
</feature>
<dbReference type="CDD" id="cd00078">
    <property type="entry name" value="HECTc"/>
    <property type="match status" value="1"/>
</dbReference>
<dbReference type="RefSeq" id="XP_029215154.1">
    <property type="nucleotide sequence ID" value="XM_029361687.1"/>
</dbReference>
<dbReference type="FunFam" id="3.90.1750.10:FF:000026">
    <property type="entry name" value="E3 ubiquitin-protein ligase HACE1"/>
    <property type="match status" value="1"/>
</dbReference>
<dbReference type="FunFam" id="3.30.2410.10:FF:000003">
    <property type="entry name" value="probable E3 ubiquitin-protein ligase HERC4 isoform X1"/>
    <property type="match status" value="1"/>
</dbReference>
<dbReference type="KEGG" id="bbes:BESB_030190"/>
<feature type="active site" description="Glycyl thioester intermediate" evidence="6">
    <location>
        <position position="1665"/>
    </location>
</feature>
<comment type="catalytic activity">
    <reaction evidence="1">
        <text>S-ubiquitinyl-[E2 ubiquitin-conjugating enzyme]-L-cysteine + [acceptor protein]-L-lysine = [E2 ubiquitin-conjugating enzyme]-L-cysteine + N(6)-ubiquitinyl-[acceptor protein]-L-lysine.</text>
        <dbReference type="EC" id="2.3.2.26"/>
    </reaction>
</comment>
<dbReference type="GO" id="GO:0000209">
    <property type="term" value="P:protein polyubiquitination"/>
    <property type="evidence" value="ECO:0007669"/>
    <property type="project" value="InterPro"/>
</dbReference>
<dbReference type="Proteomes" id="UP000224006">
    <property type="component" value="Chromosome XIII"/>
</dbReference>
<dbReference type="PANTHER" id="PTHR45700:SF2">
    <property type="entry name" value="UBIQUITIN-PROTEIN LIGASE E3C"/>
    <property type="match status" value="1"/>
</dbReference>
<feature type="compositionally biased region" description="Basic and acidic residues" evidence="7">
    <location>
        <begin position="1"/>
        <end position="13"/>
    </location>
</feature>
<feature type="region of interest" description="Disordered" evidence="7">
    <location>
        <begin position="1"/>
        <end position="36"/>
    </location>
</feature>
<feature type="region of interest" description="Disordered" evidence="7">
    <location>
        <begin position="980"/>
        <end position="1006"/>
    </location>
</feature>
<dbReference type="VEuPathDB" id="ToxoDB:BESB_030190"/>
<feature type="region of interest" description="Disordered" evidence="7">
    <location>
        <begin position="802"/>
        <end position="852"/>
    </location>
</feature>
<dbReference type="GO" id="GO:0061630">
    <property type="term" value="F:ubiquitin protein ligase activity"/>
    <property type="evidence" value="ECO:0007669"/>
    <property type="project" value="UniProtKB-EC"/>
</dbReference>
<dbReference type="Gene3D" id="3.90.1750.10">
    <property type="entry name" value="Hect, E3 ligase catalytic domains"/>
    <property type="match status" value="1"/>
</dbReference>
<comment type="pathway">
    <text evidence="2">Protein modification; protein ubiquitination.</text>
</comment>
<evidence type="ECO:0000313" key="9">
    <source>
        <dbReference type="EMBL" id="PFH31145.1"/>
    </source>
</evidence>
<dbReference type="Gene3D" id="3.30.2160.10">
    <property type="entry name" value="Hect, E3 ligase catalytic domain"/>
    <property type="match status" value="1"/>
</dbReference>
<evidence type="ECO:0000256" key="5">
    <source>
        <dbReference type="ARBA" id="ARBA00022786"/>
    </source>
</evidence>
<evidence type="ECO:0000313" key="10">
    <source>
        <dbReference type="Proteomes" id="UP000224006"/>
    </source>
</evidence>
<gene>
    <name evidence="9" type="ORF">BESB_030190</name>
</gene>
<feature type="compositionally biased region" description="Low complexity" evidence="7">
    <location>
        <begin position="501"/>
        <end position="512"/>
    </location>
</feature>
<feature type="compositionally biased region" description="Polar residues" evidence="7">
    <location>
        <begin position="104"/>
        <end position="116"/>
    </location>
</feature>
<dbReference type="PROSITE" id="PS50237">
    <property type="entry name" value="HECT"/>
    <property type="match status" value="1"/>
</dbReference>